<organism evidence="2 3">
    <name type="scientific">Mya arenaria</name>
    <name type="common">Soft-shell clam</name>
    <dbReference type="NCBI Taxonomy" id="6604"/>
    <lineage>
        <taxon>Eukaryota</taxon>
        <taxon>Metazoa</taxon>
        <taxon>Spiralia</taxon>
        <taxon>Lophotrochozoa</taxon>
        <taxon>Mollusca</taxon>
        <taxon>Bivalvia</taxon>
        <taxon>Autobranchia</taxon>
        <taxon>Heteroconchia</taxon>
        <taxon>Euheterodonta</taxon>
        <taxon>Imparidentia</taxon>
        <taxon>Neoheterodontei</taxon>
        <taxon>Myida</taxon>
        <taxon>Myoidea</taxon>
        <taxon>Myidae</taxon>
        <taxon>Mya</taxon>
    </lineage>
</organism>
<dbReference type="Proteomes" id="UP001164746">
    <property type="component" value="Chromosome 2"/>
</dbReference>
<dbReference type="InterPro" id="IPR050951">
    <property type="entry name" value="Retrovirus_Pol_polyprotein"/>
</dbReference>
<proteinExistence type="predicted"/>
<evidence type="ECO:0000313" key="2">
    <source>
        <dbReference type="EMBL" id="WAQ95841.1"/>
    </source>
</evidence>
<dbReference type="InterPro" id="IPR036397">
    <property type="entry name" value="RNaseH_sf"/>
</dbReference>
<dbReference type="PANTHER" id="PTHR37984:SF15">
    <property type="entry name" value="INTEGRASE CATALYTIC DOMAIN-CONTAINING PROTEIN"/>
    <property type="match status" value="1"/>
</dbReference>
<dbReference type="InterPro" id="IPR012337">
    <property type="entry name" value="RNaseH-like_sf"/>
</dbReference>
<dbReference type="PANTHER" id="PTHR37984">
    <property type="entry name" value="PROTEIN CBG26694"/>
    <property type="match status" value="1"/>
</dbReference>
<sequence>MGCRDIEKWCMTCDTCACRKQPQRKAKGPLQLYQVGQIMERIAIDIQGPYPVSNRQKELFSDRGSNFESELFKEMCDLLGIHKTRTTVGRPSSDGLVERINRVIQNMLSAFVQKDQRDWCTHLPLLVMAYNSSLHSSTGFTPSLMMFGREMNLPIDLALGKPVNEKSHFTTTYVLELEDTLTEIHDIARTNLGNSAVNMKTNYDKGKFHTNYEIGEPYQSPKLQNYWTGPYIVTKKWGDVLYGIQLKQSSPRLVVHHDKLKHYRDDDYANWLQA</sequence>
<dbReference type="SUPFAM" id="SSF53098">
    <property type="entry name" value="Ribonuclease H-like"/>
    <property type="match status" value="1"/>
</dbReference>
<keyword evidence="3" id="KW-1185">Reference proteome</keyword>
<dbReference type="PROSITE" id="PS50994">
    <property type="entry name" value="INTEGRASE"/>
    <property type="match status" value="1"/>
</dbReference>
<protein>
    <submittedName>
        <fullName evidence="2">POL4-like protein</fullName>
    </submittedName>
</protein>
<accession>A0ABY7DGU9</accession>
<dbReference type="EMBL" id="CP111013">
    <property type="protein sequence ID" value="WAQ95841.1"/>
    <property type="molecule type" value="Genomic_DNA"/>
</dbReference>
<dbReference type="InterPro" id="IPR054465">
    <property type="entry name" value="Integrase_p58-like_C"/>
</dbReference>
<feature type="domain" description="Integrase catalytic" evidence="1">
    <location>
        <begin position="57"/>
        <end position="150"/>
    </location>
</feature>
<gene>
    <name evidence="2" type="ORF">MAR_028531</name>
</gene>
<name>A0ABY7DGU9_MYAAR</name>
<evidence type="ECO:0000313" key="3">
    <source>
        <dbReference type="Proteomes" id="UP001164746"/>
    </source>
</evidence>
<evidence type="ECO:0000259" key="1">
    <source>
        <dbReference type="PROSITE" id="PS50994"/>
    </source>
</evidence>
<dbReference type="InterPro" id="IPR001584">
    <property type="entry name" value="Integrase_cat-core"/>
</dbReference>
<reference evidence="2" key="1">
    <citation type="submission" date="2022-11" db="EMBL/GenBank/DDBJ databases">
        <title>Centuries of genome instability and evolution in soft-shell clam transmissible cancer (bioRxiv).</title>
        <authorList>
            <person name="Hart S.F.M."/>
            <person name="Yonemitsu M.A."/>
            <person name="Giersch R.M."/>
            <person name="Beal B.F."/>
            <person name="Arriagada G."/>
            <person name="Davis B.W."/>
            <person name="Ostrander E.A."/>
            <person name="Goff S.P."/>
            <person name="Metzger M.J."/>
        </authorList>
    </citation>
    <scope>NUCLEOTIDE SEQUENCE</scope>
    <source>
        <strain evidence="2">MELC-2E11</strain>
        <tissue evidence="2">Siphon/mantle</tissue>
    </source>
</reference>
<dbReference type="Gene3D" id="3.30.420.10">
    <property type="entry name" value="Ribonuclease H-like superfamily/Ribonuclease H"/>
    <property type="match status" value="1"/>
</dbReference>
<dbReference type="Pfam" id="PF22938">
    <property type="entry name" value="Integrase_p58_C"/>
    <property type="match status" value="1"/>
</dbReference>